<dbReference type="Pfam" id="PF04077">
    <property type="entry name" value="DsrH"/>
    <property type="match status" value="1"/>
</dbReference>
<dbReference type="SUPFAM" id="SSF75169">
    <property type="entry name" value="DsrEFH-like"/>
    <property type="match status" value="1"/>
</dbReference>
<dbReference type="RefSeq" id="WP_036948734.1">
    <property type="nucleotide sequence ID" value="NZ_CABKTH010000025.1"/>
</dbReference>
<dbReference type="PANTHER" id="PTHR37526:SF1">
    <property type="entry name" value="PROTEIN TUSB"/>
    <property type="match status" value="1"/>
</dbReference>
<dbReference type="NCBIfam" id="TIGR03011">
    <property type="entry name" value="sulf_tusB_dsrH"/>
    <property type="match status" value="1"/>
</dbReference>
<dbReference type="GO" id="GO:1990228">
    <property type="term" value="C:sulfurtransferase complex"/>
    <property type="evidence" value="ECO:0007669"/>
    <property type="project" value="TreeGrafter"/>
</dbReference>
<dbReference type="InterPro" id="IPR007215">
    <property type="entry name" value="Sulphur_relay_TusB/DsrH"/>
</dbReference>
<evidence type="ECO:0000313" key="1">
    <source>
        <dbReference type="EMBL" id="TCT31081.1"/>
    </source>
</evidence>
<name>A0A4R3NI10_9GAMM</name>
<dbReference type="NCBIfam" id="NF010035">
    <property type="entry name" value="PRK13510.1"/>
    <property type="match status" value="1"/>
</dbReference>
<comment type="caution">
    <text evidence="1">The sequence shown here is derived from an EMBL/GenBank/DDBJ whole genome shotgun (WGS) entry which is preliminary data.</text>
</comment>
<dbReference type="GO" id="GO:0002143">
    <property type="term" value="P:tRNA wobble position uridine thiolation"/>
    <property type="evidence" value="ECO:0007669"/>
    <property type="project" value="InterPro"/>
</dbReference>
<dbReference type="InterPro" id="IPR027396">
    <property type="entry name" value="DsrEFH-like"/>
</dbReference>
<evidence type="ECO:0000313" key="2">
    <source>
        <dbReference type="Proteomes" id="UP000295055"/>
    </source>
</evidence>
<dbReference type="Gene3D" id="3.40.1260.10">
    <property type="entry name" value="DsrEFH-like"/>
    <property type="match status" value="1"/>
</dbReference>
<reference evidence="1 2" key="1">
    <citation type="submission" date="2019-03" db="EMBL/GenBank/DDBJ databases">
        <title>Genomic analyses of the natural microbiome of Caenorhabditis elegans.</title>
        <authorList>
            <person name="Samuel B."/>
        </authorList>
    </citation>
    <scope>NUCLEOTIDE SEQUENCE [LARGE SCALE GENOMIC DNA]</scope>
    <source>
        <strain evidence="1 2">JUb102</strain>
    </source>
</reference>
<gene>
    <name evidence="1" type="ORF">EC835_108232</name>
</gene>
<dbReference type="EMBL" id="SMAS01000008">
    <property type="protein sequence ID" value="TCT31081.1"/>
    <property type="molecule type" value="Genomic_DNA"/>
</dbReference>
<accession>A0A4R3NI10</accession>
<dbReference type="OrthoDB" id="9795117at2"/>
<sequence>MLYTLATSPFKCDFSALLRLITNEDAILLFQDGVIAAVSQSKYLAELQNSGAQIYALDADIHARGLQDQVADDVSIISYQGFVKLTEAHKQHFAL</sequence>
<dbReference type="AlphaFoldDB" id="A0A4R3NI10"/>
<proteinExistence type="predicted"/>
<protein>
    <submittedName>
        <fullName evidence="1">tRNA 2-thiouridine synthesizing protein B</fullName>
    </submittedName>
</protein>
<organism evidence="1 2">
    <name type="scientific">Providencia alcalifaciens</name>
    <dbReference type="NCBI Taxonomy" id="126385"/>
    <lineage>
        <taxon>Bacteria</taxon>
        <taxon>Pseudomonadati</taxon>
        <taxon>Pseudomonadota</taxon>
        <taxon>Gammaproteobacteria</taxon>
        <taxon>Enterobacterales</taxon>
        <taxon>Morganellaceae</taxon>
        <taxon>Providencia</taxon>
    </lineage>
</organism>
<dbReference type="PANTHER" id="PTHR37526">
    <property type="entry name" value="PROTEIN TUSB"/>
    <property type="match status" value="1"/>
</dbReference>
<dbReference type="Proteomes" id="UP000295055">
    <property type="component" value="Unassembled WGS sequence"/>
</dbReference>